<feature type="chain" id="PRO_5043470649" evidence="5">
    <location>
        <begin position="19"/>
        <end position="125"/>
    </location>
</feature>
<dbReference type="InterPro" id="IPR009056">
    <property type="entry name" value="Cyt_c-like_dom"/>
</dbReference>
<protein>
    <submittedName>
        <fullName evidence="7">C-type cytochrome</fullName>
    </submittedName>
</protein>
<gene>
    <name evidence="7" type="ORF">ABOD76_10580</name>
</gene>
<keyword evidence="5" id="KW-0732">Signal</keyword>
<organism evidence="7">
    <name type="scientific">Deinococcus sonorensis KR-87</name>
    <dbReference type="NCBI Taxonomy" id="694439"/>
    <lineage>
        <taxon>Bacteria</taxon>
        <taxon>Thermotogati</taxon>
        <taxon>Deinococcota</taxon>
        <taxon>Deinococci</taxon>
        <taxon>Deinococcales</taxon>
        <taxon>Deinococcaceae</taxon>
        <taxon>Deinococcus</taxon>
    </lineage>
</organism>
<dbReference type="KEGG" id="dsc:ABOD76_10580"/>
<dbReference type="SUPFAM" id="SSF46626">
    <property type="entry name" value="Cytochrome c"/>
    <property type="match status" value="1"/>
</dbReference>
<evidence type="ECO:0000256" key="2">
    <source>
        <dbReference type="ARBA" id="ARBA00022723"/>
    </source>
</evidence>
<name>A0AAU7UF72_9DEIO</name>
<proteinExistence type="predicted"/>
<sequence>MNRILLVLLGLTTVSAQAATPAYTKAQATQGAAVDKAQCALCHGSTLQNGGAPKLAGSAFLLKWGSNSLDDFHSIMSTTMPQTHPGALKPEQYINLVAYVLQQNGFKPGTTALKAANLKQYTFRK</sequence>
<accession>A0AAU7UF72</accession>
<evidence type="ECO:0000259" key="6">
    <source>
        <dbReference type="PROSITE" id="PS51007"/>
    </source>
</evidence>
<dbReference type="Gene3D" id="1.10.760.10">
    <property type="entry name" value="Cytochrome c-like domain"/>
    <property type="match status" value="1"/>
</dbReference>
<dbReference type="GO" id="GO:0009055">
    <property type="term" value="F:electron transfer activity"/>
    <property type="evidence" value="ECO:0007669"/>
    <property type="project" value="InterPro"/>
</dbReference>
<dbReference type="GO" id="GO:0020037">
    <property type="term" value="F:heme binding"/>
    <property type="evidence" value="ECO:0007669"/>
    <property type="project" value="InterPro"/>
</dbReference>
<dbReference type="InterPro" id="IPR036909">
    <property type="entry name" value="Cyt_c-like_dom_sf"/>
</dbReference>
<dbReference type="RefSeq" id="WP_350244806.1">
    <property type="nucleotide sequence ID" value="NZ_CP158299.1"/>
</dbReference>
<keyword evidence="3 4" id="KW-0408">Iron</keyword>
<keyword evidence="2 4" id="KW-0479">Metal-binding</keyword>
<feature type="domain" description="Cytochrome c" evidence="6">
    <location>
        <begin position="26"/>
        <end position="104"/>
    </location>
</feature>
<evidence type="ECO:0000313" key="7">
    <source>
        <dbReference type="EMBL" id="XBV86729.1"/>
    </source>
</evidence>
<dbReference type="EMBL" id="CP158299">
    <property type="protein sequence ID" value="XBV86729.1"/>
    <property type="molecule type" value="Genomic_DNA"/>
</dbReference>
<evidence type="ECO:0000256" key="1">
    <source>
        <dbReference type="ARBA" id="ARBA00022617"/>
    </source>
</evidence>
<keyword evidence="1 4" id="KW-0349">Heme</keyword>
<dbReference type="PROSITE" id="PS51007">
    <property type="entry name" value="CYTC"/>
    <property type="match status" value="1"/>
</dbReference>
<evidence type="ECO:0000256" key="3">
    <source>
        <dbReference type="ARBA" id="ARBA00023004"/>
    </source>
</evidence>
<dbReference type="AlphaFoldDB" id="A0AAU7UF72"/>
<feature type="signal peptide" evidence="5">
    <location>
        <begin position="1"/>
        <end position="18"/>
    </location>
</feature>
<dbReference type="Pfam" id="PF13442">
    <property type="entry name" value="Cytochrome_CBB3"/>
    <property type="match status" value="1"/>
</dbReference>
<evidence type="ECO:0000256" key="4">
    <source>
        <dbReference type="PROSITE-ProRule" id="PRU00433"/>
    </source>
</evidence>
<dbReference type="GO" id="GO:0046872">
    <property type="term" value="F:metal ion binding"/>
    <property type="evidence" value="ECO:0007669"/>
    <property type="project" value="UniProtKB-KW"/>
</dbReference>
<reference evidence="7" key="1">
    <citation type="submission" date="2024-06" db="EMBL/GenBank/DDBJ databases">
        <title>Draft Genome Sequence of Deinococcus sonorensis Type Strain KR-87, a Biofilm Producing Representative of the Genus Deinococcus.</title>
        <authorList>
            <person name="Boren L.S."/>
            <person name="Grosso R.A."/>
            <person name="Hugenberg-Cox A.N."/>
            <person name="Hill J.T.E."/>
            <person name="Albert C.M."/>
            <person name="Tuohy J.M."/>
        </authorList>
    </citation>
    <scope>NUCLEOTIDE SEQUENCE</scope>
    <source>
        <strain evidence="7">KR-87</strain>
    </source>
</reference>
<evidence type="ECO:0000256" key="5">
    <source>
        <dbReference type="SAM" id="SignalP"/>
    </source>
</evidence>